<evidence type="ECO:0000256" key="6">
    <source>
        <dbReference type="PIRSR" id="PIRSR602401-1"/>
    </source>
</evidence>
<sequence>MLLPPSLATFLHGATTVQWIALAMTTAWKDIYGHRKAGKPEFTKDPSFFDASANGEQDIIRADKATHSRFRKVFSNSFCDRALKQQESLLKQHVNKLIRNLTDQAKKGSPVDMAKQYNFTTFDIMADLTFSESLGLLDGNDYNDWVRAIVNNWQFIVVMRMLKSYKKLFTIISRVLPKKWQEGRLKLFSYAVERVDRRLERGTTKSDIWDQMQQRDASITVSEMHANAEIFIIAGSETTATPLSGLTYYLLTNPDTMEKLKQEIRTACPTEEDITVERLQELKYLHACVEEGFRHYSPSVIGHVRIVPEKGAFVCGSWMPGGTKVSVPHYVAYHSPANFTRPHEFIPERWIDTDGEFASDKRDILQPFSYSPRNCISKNLAYHEIRVILASVLQKFDLKLRPECAHWNKQKVWVVYAKPALLCKLIPHRKESKIVDDCLRNVNIIS</sequence>
<dbReference type="GO" id="GO:0016705">
    <property type="term" value="F:oxidoreductase activity, acting on paired donors, with incorporation or reduction of molecular oxygen"/>
    <property type="evidence" value="ECO:0007669"/>
    <property type="project" value="InterPro"/>
</dbReference>
<evidence type="ECO:0000256" key="4">
    <source>
        <dbReference type="ARBA" id="ARBA00022723"/>
    </source>
</evidence>
<comment type="cofactor">
    <cofactor evidence="1 6">
        <name>heme</name>
        <dbReference type="ChEBI" id="CHEBI:30413"/>
    </cofactor>
</comment>
<keyword evidence="4 6" id="KW-0479">Metal-binding</keyword>
<keyword evidence="8" id="KW-1185">Reference proteome</keyword>
<dbReference type="GO" id="GO:0020037">
    <property type="term" value="F:heme binding"/>
    <property type="evidence" value="ECO:0007669"/>
    <property type="project" value="InterPro"/>
</dbReference>
<dbReference type="InterPro" id="IPR050121">
    <property type="entry name" value="Cytochrome_P450_monoxygenase"/>
</dbReference>
<dbReference type="GO" id="GO:0005506">
    <property type="term" value="F:iron ion binding"/>
    <property type="evidence" value="ECO:0007669"/>
    <property type="project" value="InterPro"/>
</dbReference>
<dbReference type="PANTHER" id="PTHR24305:SF210">
    <property type="entry name" value="CYTOCHROME P450 MONOOXYGENASE ASQL-RELATED"/>
    <property type="match status" value="1"/>
</dbReference>
<comment type="caution">
    <text evidence="7">The sequence shown here is derived from an EMBL/GenBank/DDBJ whole genome shotgun (WGS) entry which is preliminary data.</text>
</comment>
<gene>
    <name evidence="7" type="ORF">GTA08_BOTSDO09586</name>
</gene>
<reference evidence="7" key="1">
    <citation type="submission" date="2020-04" db="EMBL/GenBank/DDBJ databases">
        <title>Genome Assembly and Annotation of Botryosphaeria dothidea sdau 11-99, a Latent Pathogen of Apple Fruit Ring Rot in China.</title>
        <authorList>
            <person name="Yu C."/>
            <person name="Diao Y."/>
            <person name="Lu Q."/>
            <person name="Zhao J."/>
            <person name="Cui S."/>
            <person name="Peng C."/>
            <person name="He B."/>
            <person name="Liu H."/>
        </authorList>
    </citation>
    <scope>NUCLEOTIDE SEQUENCE [LARGE SCALE GENOMIC DNA]</scope>
    <source>
        <strain evidence="7">Sdau11-99</strain>
    </source>
</reference>
<dbReference type="EMBL" id="WWBZ02000073">
    <property type="protein sequence ID" value="KAF4302111.1"/>
    <property type="molecule type" value="Genomic_DNA"/>
</dbReference>
<organism evidence="7 8">
    <name type="scientific">Botryosphaeria dothidea</name>
    <dbReference type="NCBI Taxonomy" id="55169"/>
    <lineage>
        <taxon>Eukaryota</taxon>
        <taxon>Fungi</taxon>
        <taxon>Dikarya</taxon>
        <taxon>Ascomycota</taxon>
        <taxon>Pezizomycotina</taxon>
        <taxon>Dothideomycetes</taxon>
        <taxon>Dothideomycetes incertae sedis</taxon>
        <taxon>Botryosphaeriales</taxon>
        <taxon>Botryosphaeriaceae</taxon>
        <taxon>Botryosphaeria</taxon>
    </lineage>
</organism>
<accession>A0A8H4N104</accession>
<dbReference type="PRINTS" id="PR00385">
    <property type="entry name" value="P450"/>
</dbReference>
<dbReference type="GO" id="GO:0004497">
    <property type="term" value="F:monooxygenase activity"/>
    <property type="evidence" value="ECO:0007669"/>
    <property type="project" value="InterPro"/>
</dbReference>
<proteinExistence type="inferred from homology"/>
<keyword evidence="5 6" id="KW-0408">Iron</keyword>
<dbReference type="PANTHER" id="PTHR24305">
    <property type="entry name" value="CYTOCHROME P450"/>
    <property type="match status" value="1"/>
</dbReference>
<dbReference type="SUPFAM" id="SSF48264">
    <property type="entry name" value="Cytochrome P450"/>
    <property type="match status" value="1"/>
</dbReference>
<dbReference type="InterPro" id="IPR001128">
    <property type="entry name" value="Cyt_P450"/>
</dbReference>
<dbReference type="Proteomes" id="UP000572817">
    <property type="component" value="Unassembled WGS sequence"/>
</dbReference>
<comment type="similarity">
    <text evidence="2">Belongs to the cytochrome P450 family.</text>
</comment>
<dbReference type="Pfam" id="PF00067">
    <property type="entry name" value="p450"/>
    <property type="match status" value="1"/>
</dbReference>
<dbReference type="InterPro" id="IPR036396">
    <property type="entry name" value="Cyt_P450_sf"/>
</dbReference>
<dbReference type="AlphaFoldDB" id="A0A8H4N104"/>
<evidence type="ECO:0000313" key="8">
    <source>
        <dbReference type="Proteomes" id="UP000572817"/>
    </source>
</evidence>
<dbReference type="Gene3D" id="1.10.630.10">
    <property type="entry name" value="Cytochrome P450"/>
    <property type="match status" value="1"/>
</dbReference>
<dbReference type="OrthoDB" id="1470350at2759"/>
<evidence type="ECO:0000313" key="7">
    <source>
        <dbReference type="EMBL" id="KAF4302111.1"/>
    </source>
</evidence>
<evidence type="ECO:0000256" key="3">
    <source>
        <dbReference type="ARBA" id="ARBA00022617"/>
    </source>
</evidence>
<evidence type="ECO:0000256" key="1">
    <source>
        <dbReference type="ARBA" id="ARBA00001971"/>
    </source>
</evidence>
<name>A0A8H4N104_9PEZI</name>
<dbReference type="PRINTS" id="PR00463">
    <property type="entry name" value="EP450I"/>
</dbReference>
<evidence type="ECO:0000256" key="2">
    <source>
        <dbReference type="ARBA" id="ARBA00010617"/>
    </source>
</evidence>
<evidence type="ECO:0000256" key="5">
    <source>
        <dbReference type="ARBA" id="ARBA00023004"/>
    </source>
</evidence>
<keyword evidence="3 6" id="KW-0349">Heme</keyword>
<feature type="binding site" description="axial binding residue" evidence="6">
    <location>
        <position position="375"/>
    </location>
    <ligand>
        <name>heme</name>
        <dbReference type="ChEBI" id="CHEBI:30413"/>
    </ligand>
    <ligandPart>
        <name>Fe</name>
        <dbReference type="ChEBI" id="CHEBI:18248"/>
    </ligandPart>
</feature>
<dbReference type="CDD" id="cd11058">
    <property type="entry name" value="CYP60B-like"/>
    <property type="match status" value="1"/>
</dbReference>
<protein>
    <submittedName>
        <fullName evidence="7">Cytochrome p450 protein</fullName>
    </submittedName>
</protein>
<dbReference type="InterPro" id="IPR002401">
    <property type="entry name" value="Cyt_P450_E_grp-I"/>
</dbReference>